<dbReference type="AlphaFoldDB" id="A0A1G7JUK7"/>
<dbReference type="RefSeq" id="WP_089872696.1">
    <property type="nucleotide sequence ID" value="NZ_FNBH01000001.1"/>
</dbReference>
<accession>A0A1G7JUK7</accession>
<reference evidence="2" key="1">
    <citation type="submission" date="2016-10" db="EMBL/GenBank/DDBJ databases">
        <authorList>
            <person name="Varghese N."/>
            <person name="Submissions S."/>
        </authorList>
    </citation>
    <scope>NUCLEOTIDE SEQUENCE [LARGE SCALE GENOMIC DNA]</scope>
    <source>
        <strain evidence="2">DSM 19684</strain>
    </source>
</reference>
<keyword evidence="2" id="KW-1185">Reference proteome</keyword>
<protein>
    <submittedName>
        <fullName evidence="1">Uncharacterized protein</fullName>
    </submittedName>
</protein>
<dbReference type="STRING" id="454006.SAMN05421825_1486"/>
<dbReference type="PROSITE" id="PS51257">
    <property type="entry name" value="PROKAR_LIPOPROTEIN"/>
    <property type="match status" value="1"/>
</dbReference>
<proteinExistence type="predicted"/>
<dbReference type="OrthoDB" id="674757at2"/>
<sequence length="157" mass="17928">MKNIVLYSLLLWILSSCQKENIQAINKEASIENQGDLKENPLLLQPITSSIQTKEKTMSTLYGNSVAFEDAMKIDSVQYRKNAVLYEVTWQQKPDEVWFGGNIPKEIQSVERLIFDDNGNPVYQLYKGKNLQKVYSDAKASHLRTKYILSQIPAVSP</sequence>
<evidence type="ECO:0000313" key="2">
    <source>
        <dbReference type="Proteomes" id="UP000199203"/>
    </source>
</evidence>
<gene>
    <name evidence="1" type="ORF">SAMN05421825_1486</name>
</gene>
<evidence type="ECO:0000313" key="1">
    <source>
        <dbReference type="EMBL" id="SDF28572.1"/>
    </source>
</evidence>
<dbReference type="Proteomes" id="UP000199203">
    <property type="component" value="Unassembled WGS sequence"/>
</dbReference>
<name>A0A1G7JUK7_9FLAO</name>
<organism evidence="1 2">
    <name type="scientific">Epilithonimonas hungarica</name>
    <dbReference type="NCBI Taxonomy" id="454006"/>
    <lineage>
        <taxon>Bacteria</taxon>
        <taxon>Pseudomonadati</taxon>
        <taxon>Bacteroidota</taxon>
        <taxon>Flavobacteriia</taxon>
        <taxon>Flavobacteriales</taxon>
        <taxon>Weeksellaceae</taxon>
        <taxon>Chryseobacterium group</taxon>
        <taxon>Epilithonimonas</taxon>
    </lineage>
</organism>
<dbReference type="EMBL" id="FNBH01000001">
    <property type="protein sequence ID" value="SDF28572.1"/>
    <property type="molecule type" value="Genomic_DNA"/>
</dbReference>